<feature type="region of interest" description="Disordered" evidence="1">
    <location>
        <begin position="1"/>
        <end position="49"/>
    </location>
</feature>
<evidence type="ECO:0000313" key="4">
    <source>
        <dbReference type="EMBL" id="KAJ6846086.1"/>
    </source>
</evidence>
<dbReference type="EMBL" id="JANAVB010010107">
    <property type="protein sequence ID" value="KAJ6839301.1"/>
    <property type="molecule type" value="Genomic_DNA"/>
</dbReference>
<gene>
    <name evidence="4" type="ORF">M6B38_278585</name>
    <name evidence="3" type="ORF">M6B38_317205</name>
</gene>
<feature type="domain" description="DUF7804" evidence="2">
    <location>
        <begin position="103"/>
        <end position="180"/>
    </location>
</feature>
<sequence length="248" mass="27410">MAALKPFVQLKGSSGGELAGRKQQPVRGHVPMQVTPTSSRRRRGPKQSVVASAAVGWPSLYQYPSSSSSSSSASSVDNYWRDQQQSAALCSNKKLMDDDNSKVTPEKLDQWIRDSVGEIVSNIGEAPFLVHIFSNGPMLRLEREEALPESWPSIKKRWDRGAPPDGIILVEELKDEDGAEEEEEAEAEAATKTWGLVVQGKGMDCASCYILNTCRVRSTAGFCTHFCLLRAKCFGDPFEMQLRNAWLQ</sequence>
<dbReference type="Pfam" id="PF25089">
    <property type="entry name" value="DUF7804"/>
    <property type="match status" value="1"/>
</dbReference>
<keyword evidence="5" id="KW-1185">Reference proteome</keyword>
<dbReference type="InterPro" id="IPR056706">
    <property type="entry name" value="DUF7804"/>
</dbReference>
<accession>A0AAX6HFE2</accession>
<dbReference type="Proteomes" id="UP001140949">
    <property type="component" value="Unassembled WGS sequence"/>
</dbReference>
<organism evidence="3 5">
    <name type="scientific">Iris pallida</name>
    <name type="common">Sweet iris</name>
    <dbReference type="NCBI Taxonomy" id="29817"/>
    <lineage>
        <taxon>Eukaryota</taxon>
        <taxon>Viridiplantae</taxon>
        <taxon>Streptophyta</taxon>
        <taxon>Embryophyta</taxon>
        <taxon>Tracheophyta</taxon>
        <taxon>Spermatophyta</taxon>
        <taxon>Magnoliopsida</taxon>
        <taxon>Liliopsida</taxon>
        <taxon>Asparagales</taxon>
        <taxon>Iridaceae</taxon>
        <taxon>Iridoideae</taxon>
        <taxon>Irideae</taxon>
        <taxon>Iris</taxon>
    </lineage>
</organism>
<reference evidence="3" key="2">
    <citation type="submission" date="2023-04" db="EMBL/GenBank/DDBJ databases">
        <authorList>
            <person name="Bruccoleri R.E."/>
            <person name="Oakeley E.J."/>
            <person name="Faust A.-M."/>
            <person name="Dessus-Babus S."/>
            <person name="Altorfer M."/>
            <person name="Burckhardt D."/>
            <person name="Oertli M."/>
            <person name="Naumann U."/>
            <person name="Petersen F."/>
            <person name="Wong J."/>
        </authorList>
    </citation>
    <scope>NUCLEOTIDE SEQUENCE</scope>
    <source>
        <strain evidence="3">GSM-AAB239-AS_SAM_17_03QT</strain>
        <tissue evidence="3">Leaf</tissue>
    </source>
</reference>
<comment type="caution">
    <text evidence="3">The sequence shown here is derived from an EMBL/GenBank/DDBJ whole genome shotgun (WGS) entry which is preliminary data.</text>
</comment>
<dbReference type="PANTHER" id="PTHR35127:SF1">
    <property type="entry name" value="GENOME ASSEMBLY, CHROMOSOME: A10"/>
    <property type="match status" value="1"/>
</dbReference>
<dbReference type="EMBL" id="JANAVB010005599">
    <property type="protein sequence ID" value="KAJ6846086.1"/>
    <property type="molecule type" value="Genomic_DNA"/>
</dbReference>
<evidence type="ECO:0000313" key="5">
    <source>
        <dbReference type="Proteomes" id="UP001140949"/>
    </source>
</evidence>
<reference evidence="3" key="1">
    <citation type="journal article" date="2023" name="GigaByte">
        <title>Genome assembly of the bearded iris, Iris pallida Lam.</title>
        <authorList>
            <person name="Bruccoleri R.E."/>
            <person name="Oakeley E.J."/>
            <person name="Faust A.M.E."/>
            <person name="Altorfer M."/>
            <person name="Dessus-Babus S."/>
            <person name="Burckhardt D."/>
            <person name="Oertli M."/>
            <person name="Naumann U."/>
            <person name="Petersen F."/>
            <person name="Wong J."/>
        </authorList>
    </citation>
    <scope>NUCLEOTIDE SEQUENCE</scope>
    <source>
        <strain evidence="3">GSM-AAB239-AS_SAM_17_03QT</strain>
    </source>
</reference>
<protein>
    <recommendedName>
        <fullName evidence="2">DUF7804 domain-containing protein</fullName>
    </recommendedName>
</protein>
<name>A0AAX6HFE2_IRIPA</name>
<evidence type="ECO:0000259" key="2">
    <source>
        <dbReference type="Pfam" id="PF25089"/>
    </source>
</evidence>
<dbReference type="PANTHER" id="PTHR35127">
    <property type="entry name" value="OS03G0736900 PROTEIN"/>
    <property type="match status" value="1"/>
</dbReference>
<evidence type="ECO:0000313" key="3">
    <source>
        <dbReference type="EMBL" id="KAJ6839301.1"/>
    </source>
</evidence>
<dbReference type="AlphaFoldDB" id="A0AAX6HFE2"/>
<evidence type="ECO:0000256" key="1">
    <source>
        <dbReference type="SAM" id="MobiDB-lite"/>
    </source>
</evidence>
<proteinExistence type="predicted"/>